<dbReference type="RefSeq" id="WP_101826291.1">
    <property type="nucleotide sequence ID" value="NZ_PJZH01000023.1"/>
</dbReference>
<dbReference type="InterPro" id="IPR036584">
    <property type="entry name" value="FliS_sf"/>
</dbReference>
<dbReference type="AlphaFoldDB" id="A0A2N5DWE8"/>
<sequence length="136" mass="15058">MYPRSGAHTYQQVSLESGVMSASPHQLVVMLFDGAQSALVRAKIFMEQGDIANKGNAISKAINIIDSGLRAGLDREQNGELVDNLDNLYEYMSRRLLQANLNNDLQALEEVSALLDNIADAWRQIGPHYQPSQDVK</sequence>
<dbReference type="SUPFAM" id="SSF101116">
    <property type="entry name" value="Flagellar export chaperone FliS"/>
    <property type="match status" value="1"/>
</dbReference>
<dbReference type="PIRSF" id="PIRSF039090">
    <property type="entry name" value="Flis"/>
    <property type="match status" value="1"/>
</dbReference>
<reference evidence="8 9" key="1">
    <citation type="submission" date="2017-12" db="EMBL/GenBank/DDBJ databases">
        <title>Characterization of six clinical isolates of Enterochimera gen. nov., a novel genus of the Yersiniaciae family and the three species Enterochimera arupensis sp. nov., Enterochimera coloradensis sp. nov, and Enterochimera californica sp. nov.</title>
        <authorList>
            <person name="Rossi A."/>
            <person name="Fisher M."/>
        </authorList>
    </citation>
    <scope>NUCLEOTIDE SEQUENCE [LARGE SCALE GENOMIC DNA]</scope>
    <source>
        <strain evidence="9">2016-Iso4</strain>
    </source>
</reference>
<dbReference type="GO" id="GO:0005829">
    <property type="term" value="C:cytosol"/>
    <property type="evidence" value="ECO:0007669"/>
    <property type="project" value="UniProtKB-SubCell"/>
</dbReference>
<protein>
    <recommendedName>
        <fullName evidence="6 7">Flagellar secretion chaperone FliS</fullName>
    </recommendedName>
</protein>
<keyword evidence="3 7" id="KW-0963">Cytoplasm</keyword>
<dbReference type="GO" id="GO:0044780">
    <property type="term" value="P:bacterial-type flagellum assembly"/>
    <property type="evidence" value="ECO:0007669"/>
    <property type="project" value="InterPro"/>
</dbReference>
<dbReference type="FunFam" id="1.20.120.340:FF:000001">
    <property type="entry name" value="Flagellar secretion chaperone FliS"/>
    <property type="match status" value="1"/>
</dbReference>
<comment type="caution">
    <text evidence="8">The sequence shown here is derived from an EMBL/GenBank/DDBJ whole genome shotgun (WGS) entry which is preliminary data.</text>
</comment>
<dbReference type="CDD" id="cd16098">
    <property type="entry name" value="FliS"/>
    <property type="match status" value="1"/>
</dbReference>
<dbReference type="PANTHER" id="PTHR34773">
    <property type="entry name" value="FLAGELLAR SECRETION CHAPERONE FLIS"/>
    <property type="match status" value="1"/>
</dbReference>
<evidence type="ECO:0000256" key="6">
    <source>
        <dbReference type="ARBA" id="ARBA00069985"/>
    </source>
</evidence>
<keyword evidence="5" id="KW-0143">Chaperone</keyword>
<dbReference type="Proteomes" id="UP000234503">
    <property type="component" value="Unassembled WGS sequence"/>
</dbReference>
<evidence type="ECO:0000256" key="3">
    <source>
        <dbReference type="ARBA" id="ARBA00022490"/>
    </source>
</evidence>
<organism evidence="8 9">
    <name type="scientific">Chimaeribacter coloradensis</name>
    <dbReference type="NCBI Taxonomy" id="2060068"/>
    <lineage>
        <taxon>Bacteria</taxon>
        <taxon>Pseudomonadati</taxon>
        <taxon>Pseudomonadota</taxon>
        <taxon>Gammaproteobacteria</taxon>
        <taxon>Enterobacterales</taxon>
        <taxon>Yersiniaceae</taxon>
        <taxon>Chimaeribacter</taxon>
    </lineage>
</organism>
<keyword evidence="4 7" id="KW-1005">Bacterial flagellum biogenesis</keyword>
<dbReference type="GO" id="GO:0071973">
    <property type="term" value="P:bacterial-type flagellum-dependent cell motility"/>
    <property type="evidence" value="ECO:0007669"/>
    <property type="project" value="TreeGrafter"/>
</dbReference>
<evidence type="ECO:0000256" key="1">
    <source>
        <dbReference type="ARBA" id="ARBA00004514"/>
    </source>
</evidence>
<evidence type="ECO:0000256" key="2">
    <source>
        <dbReference type="ARBA" id="ARBA00008787"/>
    </source>
</evidence>
<dbReference type="InterPro" id="IPR003713">
    <property type="entry name" value="FliS"/>
</dbReference>
<evidence type="ECO:0000256" key="5">
    <source>
        <dbReference type="ARBA" id="ARBA00023186"/>
    </source>
</evidence>
<proteinExistence type="inferred from homology"/>
<accession>A0A2N5DWE8</accession>
<evidence type="ECO:0000313" key="9">
    <source>
        <dbReference type="Proteomes" id="UP000234503"/>
    </source>
</evidence>
<keyword evidence="8" id="KW-0282">Flagellum</keyword>
<dbReference type="OrthoDB" id="9792010at2"/>
<evidence type="ECO:0000256" key="4">
    <source>
        <dbReference type="ARBA" id="ARBA00022795"/>
    </source>
</evidence>
<comment type="similarity">
    <text evidence="2 7">Belongs to the FliS family.</text>
</comment>
<evidence type="ECO:0000313" key="8">
    <source>
        <dbReference type="EMBL" id="PLR31508.1"/>
    </source>
</evidence>
<comment type="subcellular location">
    <subcellularLocation>
        <location evidence="1 7">Cytoplasm</location>
        <location evidence="1 7">Cytosol</location>
    </subcellularLocation>
</comment>
<dbReference type="PANTHER" id="PTHR34773:SF1">
    <property type="entry name" value="FLAGELLAR SECRETION CHAPERONE FLIS"/>
    <property type="match status" value="1"/>
</dbReference>
<keyword evidence="8" id="KW-0966">Cell projection</keyword>
<dbReference type="Gene3D" id="1.20.120.340">
    <property type="entry name" value="Flagellar protein FliS"/>
    <property type="match status" value="1"/>
</dbReference>
<dbReference type="NCBIfam" id="TIGR00208">
    <property type="entry name" value="fliS"/>
    <property type="match status" value="1"/>
</dbReference>
<gene>
    <name evidence="8" type="primary">fliS</name>
    <name evidence="8" type="ORF">CYR32_16730</name>
</gene>
<evidence type="ECO:0000256" key="7">
    <source>
        <dbReference type="PIRNR" id="PIRNR039090"/>
    </source>
</evidence>
<dbReference type="EMBL" id="PJZH01000023">
    <property type="protein sequence ID" value="PLR31508.1"/>
    <property type="molecule type" value="Genomic_DNA"/>
</dbReference>
<keyword evidence="8" id="KW-0969">Cilium</keyword>
<keyword evidence="9" id="KW-1185">Reference proteome</keyword>
<name>A0A2N5DWE8_9GAMM</name>
<dbReference type="Pfam" id="PF02561">
    <property type="entry name" value="FliS"/>
    <property type="match status" value="1"/>
</dbReference>